<dbReference type="RefSeq" id="WP_237346830.1">
    <property type="nucleotide sequence ID" value="NZ_JABWGX010000024.1"/>
</dbReference>
<organism evidence="2 3">
    <name type="scientific">Xanthobacter agilis</name>
    <dbReference type="NCBI Taxonomy" id="47492"/>
    <lineage>
        <taxon>Bacteria</taxon>
        <taxon>Pseudomonadati</taxon>
        <taxon>Pseudomonadota</taxon>
        <taxon>Alphaproteobacteria</taxon>
        <taxon>Hyphomicrobiales</taxon>
        <taxon>Xanthobacteraceae</taxon>
        <taxon>Xanthobacter</taxon>
    </lineage>
</organism>
<dbReference type="InterPro" id="IPR019243">
    <property type="entry name" value="DUF2202"/>
</dbReference>
<keyword evidence="1" id="KW-0472">Membrane</keyword>
<reference evidence="2 3" key="1">
    <citation type="submission" date="2023-07" db="EMBL/GenBank/DDBJ databases">
        <title>Genomic Encyclopedia of Type Strains, Phase IV (KMG-IV): sequencing the most valuable type-strain genomes for metagenomic binning, comparative biology and taxonomic classification.</title>
        <authorList>
            <person name="Goeker M."/>
        </authorList>
    </citation>
    <scope>NUCLEOTIDE SEQUENCE [LARGE SCALE GENOMIC DNA]</scope>
    <source>
        <strain evidence="2 3">DSM 3770</strain>
    </source>
</reference>
<proteinExistence type="predicted"/>
<evidence type="ECO:0008006" key="4">
    <source>
        <dbReference type="Google" id="ProtNLM"/>
    </source>
</evidence>
<dbReference type="InterPro" id="IPR012347">
    <property type="entry name" value="Ferritin-like"/>
</dbReference>
<evidence type="ECO:0000313" key="3">
    <source>
        <dbReference type="Proteomes" id="UP001241747"/>
    </source>
</evidence>
<protein>
    <recommendedName>
        <fullName evidence="4">DUF2202 domain-containing protein</fullName>
    </recommendedName>
</protein>
<accession>A0ABU0LB35</accession>
<comment type="caution">
    <text evidence="2">The sequence shown here is derived from an EMBL/GenBank/DDBJ whole genome shotgun (WGS) entry which is preliminary data.</text>
</comment>
<keyword evidence="1" id="KW-1133">Transmembrane helix</keyword>
<dbReference type="InterPro" id="IPR009078">
    <property type="entry name" value="Ferritin-like_SF"/>
</dbReference>
<feature type="transmembrane region" description="Helical" evidence="1">
    <location>
        <begin position="154"/>
        <end position="173"/>
    </location>
</feature>
<sequence>MAQALRIGLYDEWHALAVYEAVIHRFGPVRPFSNIVHSEAAHAGALSRLCRRYGVPEPVNDWPGKVRLPTTLAECCAAGVADEIENVAMYDNFLSYPMPADAVAVFRELKTASGERHLPAFQRCLARQGSRQGGAGGRSGRAGGLAGGGSHVPVMLALAGAVVLGLGALRALTGQRRRA</sequence>
<evidence type="ECO:0000313" key="2">
    <source>
        <dbReference type="EMBL" id="MDQ0504351.1"/>
    </source>
</evidence>
<dbReference type="SUPFAM" id="SSF47240">
    <property type="entry name" value="Ferritin-like"/>
    <property type="match status" value="1"/>
</dbReference>
<dbReference type="Gene3D" id="1.20.1260.10">
    <property type="match status" value="1"/>
</dbReference>
<gene>
    <name evidence="2" type="ORF">QOZ94_001125</name>
</gene>
<name>A0ABU0LB35_XANAG</name>
<evidence type="ECO:0000256" key="1">
    <source>
        <dbReference type="SAM" id="Phobius"/>
    </source>
</evidence>
<keyword evidence="3" id="KW-1185">Reference proteome</keyword>
<keyword evidence="1" id="KW-0812">Transmembrane</keyword>
<dbReference type="Proteomes" id="UP001241747">
    <property type="component" value="Unassembled WGS sequence"/>
</dbReference>
<dbReference type="CDD" id="cd01048">
    <property type="entry name" value="Ferritin_like_AB2"/>
    <property type="match status" value="1"/>
</dbReference>
<dbReference type="EMBL" id="JAUSVY010000002">
    <property type="protein sequence ID" value="MDQ0504351.1"/>
    <property type="molecule type" value="Genomic_DNA"/>
</dbReference>